<feature type="compositionally biased region" description="Polar residues" evidence="1">
    <location>
        <begin position="182"/>
        <end position="201"/>
    </location>
</feature>
<reference evidence="3" key="1">
    <citation type="submission" date="2011-07" db="EMBL/GenBank/DDBJ databases">
        <authorList>
            <consortium name="Caenorhabditis brenneri Sequencing and Analysis Consortium"/>
            <person name="Wilson R.K."/>
        </authorList>
    </citation>
    <scope>NUCLEOTIDE SEQUENCE [LARGE SCALE GENOMIC DNA]</scope>
    <source>
        <strain evidence="3">PB2801</strain>
    </source>
</reference>
<organism evidence="3">
    <name type="scientific">Caenorhabditis brenneri</name>
    <name type="common">Nematode worm</name>
    <dbReference type="NCBI Taxonomy" id="135651"/>
    <lineage>
        <taxon>Eukaryota</taxon>
        <taxon>Metazoa</taxon>
        <taxon>Ecdysozoa</taxon>
        <taxon>Nematoda</taxon>
        <taxon>Chromadorea</taxon>
        <taxon>Rhabditida</taxon>
        <taxon>Rhabditina</taxon>
        <taxon>Rhabditomorpha</taxon>
        <taxon>Rhabditoidea</taxon>
        <taxon>Rhabditidae</taxon>
        <taxon>Peloderinae</taxon>
        <taxon>Caenorhabditis</taxon>
    </lineage>
</organism>
<dbReference type="EMBL" id="GL379868">
    <property type="protein sequence ID" value="EGT58353.1"/>
    <property type="molecule type" value="Genomic_DNA"/>
</dbReference>
<dbReference type="HOGENOM" id="CLU_807060_0_0_1"/>
<feature type="region of interest" description="Disordered" evidence="1">
    <location>
        <begin position="145"/>
        <end position="309"/>
    </location>
</feature>
<gene>
    <name evidence="2" type="ORF">CAEBREN_20060</name>
</gene>
<dbReference type="Proteomes" id="UP000008068">
    <property type="component" value="Unassembled WGS sequence"/>
</dbReference>
<proteinExistence type="predicted"/>
<evidence type="ECO:0000313" key="2">
    <source>
        <dbReference type="EMBL" id="EGT58353.1"/>
    </source>
</evidence>
<evidence type="ECO:0000313" key="3">
    <source>
        <dbReference type="Proteomes" id="UP000008068"/>
    </source>
</evidence>
<accession>G0NDH7</accession>
<feature type="compositionally biased region" description="Low complexity" evidence="1">
    <location>
        <begin position="264"/>
        <end position="280"/>
    </location>
</feature>
<feature type="compositionally biased region" description="Basic and acidic residues" evidence="1">
    <location>
        <begin position="250"/>
        <end position="260"/>
    </location>
</feature>
<dbReference type="OMA" id="QPTHEDM"/>
<dbReference type="InParanoid" id="G0NDH7"/>
<feature type="compositionally biased region" description="Polar residues" evidence="1">
    <location>
        <begin position="291"/>
        <end position="304"/>
    </location>
</feature>
<keyword evidence="3" id="KW-1185">Reference proteome</keyword>
<evidence type="ECO:0000256" key="1">
    <source>
        <dbReference type="SAM" id="MobiDB-lite"/>
    </source>
</evidence>
<protein>
    <submittedName>
        <fullName evidence="2">Uncharacterized protein</fullName>
    </submittedName>
</protein>
<dbReference type="eggNOG" id="ENOG502TIXW">
    <property type="taxonomic scope" value="Eukaryota"/>
</dbReference>
<name>G0NDH7_CAEBE</name>
<dbReference type="AlphaFoldDB" id="G0NDH7"/>
<dbReference type="STRING" id="135651.G0NDH7"/>
<sequence>MSSRPTIPQPSPTENNNGFKEVLVGYAYFESYNPRGARVYVPGHKEDYLIPHTPSFNSTTLLDQWIKFRIFTETKKLDPEGPMTVVAPPKTSAKGTIRLMCESVDGVIRTVGDGHLVKDPDNELAARGKTGNFLLELRLQAKGGLPNKPTFIVDKQQPQLGPRLVPRELPKPQPQQPLQRYPTRNHNQGRNQNQVPANNSELPLPRHLRPQTCSATRPRPVFHDENNSNPGHRSPPQAPPHHQQYSPPRSYEDHRPRGYTDEFSSSLPGSGRSSASSPEQRSPPRRSPQSHDNSNYTHTRGNRQPTHEDMMLADTVRDLLREPQFREMLIYNCPEVCSRLLTLV</sequence>